<dbReference type="Gene3D" id="1.50.10.20">
    <property type="match status" value="1"/>
</dbReference>
<keyword evidence="1" id="KW-0378">Hydrolase</keyword>
<dbReference type="PANTHER" id="PTHR47791:SF4">
    <property type="entry name" value="(PUTATIVE SECRETED PROTEIN)-RELATED"/>
    <property type="match status" value="1"/>
</dbReference>
<dbReference type="GO" id="GO:0016787">
    <property type="term" value="F:hydrolase activity"/>
    <property type="evidence" value="ECO:0007669"/>
    <property type="project" value="UniProtKB-KW"/>
</dbReference>
<sequence length="375" mass="43260">MNKSFIVNVFKQIRTRRFLAILLIMVFGTVHNSYGQSINYKKELQSLYTAVEQNFYMPDSGFYREHAVREKEDHAVSYLWPLCALIQATCEMERVRPGSNYMDQIYNVIEKYDDPAPPSPGYDSYPGIFKREDRYYDDNQWIGIAAMDAYFRSHKKRDLKMGKKICAFMMTGYDTVSGGGLYWREGDKSTKNTCSNGPGIIVLMQLFQATHKKDYLDKALGLYKWTNKHLKSPDFLFYDNLNVNTGEIAKHQFSYNTGTMLESNVYLFEATKDSSYLIEAKRIAASAATYFLDSGQFRDDIWFNAVLLRGFERLYKHIGDNAYLKAFAKCTDYVLNHDKNINGLTGQKKAQNLVNQGGMLEILARLSVLQQKRSL</sequence>
<evidence type="ECO:0000313" key="1">
    <source>
        <dbReference type="EMBL" id="QEC70549.1"/>
    </source>
</evidence>
<proteinExistence type="predicted"/>
<dbReference type="EMBL" id="CP042434">
    <property type="protein sequence ID" value="QEC70549.1"/>
    <property type="molecule type" value="Genomic_DNA"/>
</dbReference>
<dbReference type="Pfam" id="PF03663">
    <property type="entry name" value="Glyco_hydro_76"/>
    <property type="match status" value="1"/>
</dbReference>
<dbReference type="GO" id="GO:0005975">
    <property type="term" value="P:carbohydrate metabolic process"/>
    <property type="evidence" value="ECO:0007669"/>
    <property type="project" value="InterPro"/>
</dbReference>
<dbReference type="InterPro" id="IPR008928">
    <property type="entry name" value="6-hairpin_glycosidase_sf"/>
</dbReference>
<dbReference type="SUPFAM" id="SSF48208">
    <property type="entry name" value="Six-hairpin glycosidases"/>
    <property type="match status" value="1"/>
</dbReference>
<dbReference type="InterPro" id="IPR053169">
    <property type="entry name" value="MUG_Protein"/>
</dbReference>
<dbReference type="PANTHER" id="PTHR47791">
    <property type="entry name" value="MEIOTICALLY UP-REGULATED GENE 191 PROTEIN"/>
    <property type="match status" value="1"/>
</dbReference>
<dbReference type="Proteomes" id="UP000321291">
    <property type="component" value="Chromosome"/>
</dbReference>
<organism evidence="1 2">
    <name type="scientific">Arachidicoccus ginsenosidivorans</name>
    <dbReference type="NCBI Taxonomy" id="496057"/>
    <lineage>
        <taxon>Bacteria</taxon>
        <taxon>Pseudomonadati</taxon>
        <taxon>Bacteroidota</taxon>
        <taxon>Chitinophagia</taxon>
        <taxon>Chitinophagales</taxon>
        <taxon>Chitinophagaceae</taxon>
        <taxon>Arachidicoccus</taxon>
    </lineage>
</organism>
<name>A0A5B8VGY7_9BACT</name>
<gene>
    <name evidence="1" type="ORF">FSB73_01320</name>
</gene>
<dbReference type="AlphaFoldDB" id="A0A5B8VGY7"/>
<protein>
    <submittedName>
        <fullName evidence="1">Glycoside hydrolase family 76</fullName>
    </submittedName>
</protein>
<accession>A0A5B8VGY7</accession>
<dbReference type="KEGG" id="agi:FSB73_01320"/>
<reference evidence="1 2" key="1">
    <citation type="journal article" date="2017" name="Int. J. Syst. Evol. Microbiol.">
        <title>Arachidicoccus ginsenosidivorans sp. nov., with ginsenoside-converting activity isolated from ginseng cultivating soil.</title>
        <authorList>
            <person name="Siddiqi M.Z."/>
            <person name="Aslam Z."/>
            <person name="Im W.T."/>
        </authorList>
    </citation>
    <scope>NUCLEOTIDE SEQUENCE [LARGE SCALE GENOMIC DNA]</scope>
    <source>
        <strain evidence="1 2">Gsoil 809</strain>
    </source>
</reference>
<evidence type="ECO:0000313" key="2">
    <source>
        <dbReference type="Proteomes" id="UP000321291"/>
    </source>
</evidence>
<keyword evidence="2" id="KW-1185">Reference proteome</keyword>
<dbReference type="InterPro" id="IPR005198">
    <property type="entry name" value="Glyco_hydro_76"/>
</dbReference>